<accession>A0A3A4KEC0</accession>
<evidence type="ECO:0000313" key="1">
    <source>
        <dbReference type="EMBL" id="RJO72241.1"/>
    </source>
</evidence>
<organism evidence="1 2">
    <name type="scientific">Nocardia panacis</name>
    <dbReference type="NCBI Taxonomy" id="2340916"/>
    <lineage>
        <taxon>Bacteria</taxon>
        <taxon>Bacillati</taxon>
        <taxon>Actinomycetota</taxon>
        <taxon>Actinomycetes</taxon>
        <taxon>Mycobacteriales</taxon>
        <taxon>Nocardiaceae</taxon>
        <taxon>Nocardia</taxon>
    </lineage>
</organism>
<dbReference type="SUPFAM" id="SSF54637">
    <property type="entry name" value="Thioesterase/thiol ester dehydrase-isomerase"/>
    <property type="match status" value="1"/>
</dbReference>
<dbReference type="Proteomes" id="UP000266677">
    <property type="component" value="Unassembled WGS sequence"/>
</dbReference>
<name>A0A3A4KEC0_9NOCA</name>
<gene>
    <name evidence="1" type="ORF">D5S18_24095</name>
</gene>
<dbReference type="Gene3D" id="3.10.129.10">
    <property type="entry name" value="Hotdog Thioesterase"/>
    <property type="match status" value="1"/>
</dbReference>
<evidence type="ECO:0000313" key="2">
    <source>
        <dbReference type="Proteomes" id="UP000266677"/>
    </source>
</evidence>
<dbReference type="InterPro" id="IPR029069">
    <property type="entry name" value="HotDog_dom_sf"/>
</dbReference>
<proteinExistence type="predicted"/>
<reference evidence="1 2" key="1">
    <citation type="submission" date="2018-09" db="EMBL/GenBank/DDBJ databases">
        <title>YIM PH21274 draft genome.</title>
        <authorList>
            <person name="Miao C."/>
        </authorList>
    </citation>
    <scope>NUCLEOTIDE SEQUENCE [LARGE SCALE GENOMIC DNA]</scope>
    <source>
        <strain evidence="1 2">YIM PH 21724</strain>
    </source>
</reference>
<sequence>MQTLHIDRRYNGPPDSGQGGYVGGMLAERLDDPVVTVILRSPPPLDTELRLRDGNLYDDATLLAESRPGSFERAVPEPVSPAAAAVALESYRSSPLFSNCFVCGSAREDGLRIQPGEVAPNIVAAPWTAPSSDSLLIDTALIWAALDCPGGWALPDMLERPALLGSMTAAVPELPEAGEPCVVVAQRIGEQGRKCYASTALYGADNRLLGRAEQIWIRL</sequence>
<evidence type="ECO:0008006" key="3">
    <source>
        <dbReference type="Google" id="ProtNLM"/>
    </source>
</evidence>
<protein>
    <recommendedName>
        <fullName evidence="3">Thioesterase family protein</fullName>
    </recommendedName>
</protein>
<dbReference type="AlphaFoldDB" id="A0A3A4KEC0"/>
<keyword evidence="2" id="KW-1185">Reference proteome</keyword>
<dbReference type="OrthoDB" id="5495835at2"/>
<comment type="caution">
    <text evidence="1">The sequence shown here is derived from an EMBL/GenBank/DDBJ whole genome shotgun (WGS) entry which is preliminary data.</text>
</comment>
<dbReference type="RefSeq" id="WP_120043343.1">
    <property type="nucleotide sequence ID" value="NZ_QZFU01000029.1"/>
</dbReference>
<dbReference type="EMBL" id="QZFU01000029">
    <property type="protein sequence ID" value="RJO72241.1"/>
    <property type="molecule type" value="Genomic_DNA"/>
</dbReference>